<dbReference type="Proteomes" id="UP001607069">
    <property type="component" value="Unassembled WGS sequence"/>
</dbReference>
<sequence length="42" mass="4317">MIVVDVSVAAPLFADPAAEPRAKAARAALARESRLVGEVLGQ</sequence>
<organism evidence="1 2">
    <name type="scientific">Streptomyces chitinivorans</name>
    <dbReference type="NCBI Taxonomy" id="1257027"/>
    <lineage>
        <taxon>Bacteria</taxon>
        <taxon>Bacillati</taxon>
        <taxon>Actinomycetota</taxon>
        <taxon>Actinomycetes</taxon>
        <taxon>Kitasatosporales</taxon>
        <taxon>Streptomycetaceae</taxon>
        <taxon>Streptomyces</taxon>
    </lineage>
</organism>
<evidence type="ECO:0000313" key="1">
    <source>
        <dbReference type="EMBL" id="MFH0251595.1"/>
    </source>
</evidence>
<keyword evidence="2" id="KW-1185">Reference proteome</keyword>
<reference evidence="1 2" key="1">
    <citation type="submission" date="2024-10" db="EMBL/GenBank/DDBJ databases">
        <authorList>
            <person name="Cho J.-C."/>
        </authorList>
    </citation>
    <scope>NUCLEOTIDE SEQUENCE [LARGE SCALE GENOMIC DNA]</scope>
    <source>
        <strain evidence="1 2">KCTC29696</strain>
    </source>
</reference>
<comment type="caution">
    <text evidence="1">The sequence shown here is derived from an EMBL/GenBank/DDBJ whole genome shotgun (WGS) entry which is preliminary data.</text>
</comment>
<gene>
    <name evidence="1" type="ORF">ACG5V6_25685</name>
</gene>
<protein>
    <submittedName>
        <fullName evidence="1">Uncharacterized protein</fullName>
    </submittedName>
</protein>
<accession>A0ABW7I0S9</accession>
<name>A0ABW7I0S9_9ACTN</name>
<proteinExistence type="predicted"/>
<dbReference type="RefSeq" id="WP_279948578.1">
    <property type="nucleotide sequence ID" value="NZ_BAABEN010000033.1"/>
</dbReference>
<dbReference type="EMBL" id="JBIHMK010000149">
    <property type="protein sequence ID" value="MFH0251595.1"/>
    <property type="molecule type" value="Genomic_DNA"/>
</dbReference>
<evidence type="ECO:0000313" key="2">
    <source>
        <dbReference type="Proteomes" id="UP001607069"/>
    </source>
</evidence>